<dbReference type="EMBL" id="CADCUI010000068">
    <property type="protein sequence ID" value="CAA9362092.1"/>
    <property type="molecule type" value="Genomic_DNA"/>
</dbReference>
<accession>A0A6J4MNK0</accession>
<protein>
    <recommendedName>
        <fullName evidence="1">AbiEi antitoxin N-terminal domain-containing protein</fullName>
    </recommendedName>
</protein>
<feature type="domain" description="AbiEi antitoxin N-terminal" evidence="1">
    <location>
        <begin position="24"/>
        <end position="57"/>
    </location>
</feature>
<dbReference type="Pfam" id="PF13338">
    <property type="entry name" value="AbiEi_4"/>
    <property type="match status" value="1"/>
</dbReference>
<name>A0A6J4MNK0_9ACTN</name>
<organism evidence="2">
    <name type="scientific">uncultured Nocardioidaceae bacterium</name>
    <dbReference type="NCBI Taxonomy" id="253824"/>
    <lineage>
        <taxon>Bacteria</taxon>
        <taxon>Bacillati</taxon>
        <taxon>Actinomycetota</taxon>
        <taxon>Actinomycetes</taxon>
        <taxon>Propionibacteriales</taxon>
        <taxon>Nocardioidaceae</taxon>
        <taxon>environmental samples</taxon>
    </lineage>
</organism>
<evidence type="ECO:0000313" key="2">
    <source>
        <dbReference type="EMBL" id="CAA9362092.1"/>
    </source>
</evidence>
<proteinExistence type="predicted"/>
<dbReference type="InterPro" id="IPR025159">
    <property type="entry name" value="AbiEi_N"/>
</dbReference>
<dbReference type="AlphaFoldDB" id="A0A6J4MNK0"/>
<gene>
    <name evidence="2" type="ORF">AVDCRST_MAG34-2562</name>
</gene>
<evidence type="ECO:0000259" key="1">
    <source>
        <dbReference type="Pfam" id="PF13338"/>
    </source>
</evidence>
<reference evidence="2" key="1">
    <citation type="submission" date="2020-02" db="EMBL/GenBank/DDBJ databases">
        <authorList>
            <person name="Meier V. D."/>
        </authorList>
    </citation>
    <scope>NUCLEOTIDE SEQUENCE</scope>
    <source>
        <strain evidence="2">AVDCRST_MAG34</strain>
    </source>
</reference>
<sequence length="323" mass="35700">MVMPSVRARALLDPDFPLPLELPFTSQQAAAAGVSRGQLSRLVRSGLVRRMIRNAYVAAQAPDTQLLRGQALALVVPAGCVVTDWTACWYWSGMDLPNSHLGVPPLSVFRPSDEGRLRNGLVTSGERWFRAGDTVPLTGDLAITTPLRTACDLGRLYRPIIALGGMDALMRHAGFSRGQLVGGVEQFRRQRGVVQLRTLAPLADGRSESMGESSLRWHWLSLTHLPAPEPQVPVTIQGITVFRIDLGVEELRYGAEYDGERFHGEEHRVPDEGRRSRLSAEFGWVIDAFRRDDIYGPHETATTRLPRGVASARQRLARSTFTS</sequence>